<evidence type="ECO:0000313" key="1">
    <source>
        <dbReference type="EMBL" id="CAI0463986.1"/>
    </source>
</evidence>
<accession>A0AAV0P0X6</accession>
<sequence length="60" mass="6807">ENKPKPKLLAIRPKTKEINENRGGVASPQALLYRLVAGRPWWIISVVQEQVPPRADPHRS</sequence>
<reference evidence="1" key="1">
    <citation type="submission" date="2022-08" db="EMBL/GenBank/DDBJ databases">
        <authorList>
            <person name="Gutierrez-Valencia J."/>
        </authorList>
    </citation>
    <scope>NUCLEOTIDE SEQUENCE</scope>
</reference>
<dbReference type="EMBL" id="CAMGYJ010000008">
    <property type="protein sequence ID" value="CAI0463986.1"/>
    <property type="molecule type" value="Genomic_DNA"/>
</dbReference>
<dbReference type="Proteomes" id="UP001154282">
    <property type="component" value="Unassembled WGS sequence"/>
</dbReference>
<keyword evidence="2" id="KW-1185">Reference proteome</keyword>
<name>A0AAV0P0X6_9ROSI</name>
<comment type="caution">
    <text evidence="1">The sequence shown here is derived from an EMBL/GenBank/DDBJ whole genome shotgun (WGS) entry which is preliminary data.</text>
</comment>
<dbReference type="AlphaFoldDB" id="A0AAV0P0X6"/>
<protein>
    <submittedName>
        <fullName evidence="1">Uncharacterized protein</fullName>
    </submittedName>
</protein>
<proteinExistence type="predicted"/>
<evidence type="ECO:0000313" key="2">
    <source>
        <dbReference type="Proteomes" id="UP001154282"/>
    </source>
</evidence>
<organism evidence="1 2">
    <name type="scientific">Linum tenue</name>
    <dbReference type="NCBI Taxonomy" id="586396"/>
    <lineage>
        <taxon>Eukaryota</taxon>
        <taxon>Viridiplantae</taxon>
        <taxon>Streptophyta</taxon>
        <taxon>Embryophyta</taxon>
        <taxon>Tracheophyta</taxon>
        <taxon>Spermatophyta</taxon>
        <taxon>Magnoliopsida</taxon>
        <taxon>eudicotyledons</taxon>
        <taxon>Gunneridae</taxon>
        <taxon>Pentapetalae</taxon>
        <taxon>rosids</taxon>
        <taxon>fabids</taxon>
        <taxon>Malpighiales</taxon>
        <taxon>Linaceae</taxon>
        <taxon>Linum</taxon>
    </lineage>
</organism>
<gene>
    <name evidence="1" type="ORF">LITE_LOCUS35990</name>
</gene>
<feature type="non-terminal residue" evidence="1">
    <location>
        <position position="1"/>
    </location>
</feature>